<protein>
    <submittedName>
        <fullName evidence="1">Uncharacterized protein</fullName>
    </submittedName>
</protein>
<dbReference type="AlphaFoldDB" id="A0AAD6V452"/>
<sequence>KSKDAPRTTAKPKEKRRENLTLFDWLTVIEYVEEHSESNVSQKDVVEYFANRAEGVLHFTQGALSKKLKIKDELRARANANPSALSAKRPRIVTRPDVEQALWVWHQGAQDRNFTITGEVLIQKRKQIEDLLNIPEEQRLTGRG</sequence>
<reference evidence="1" key="1">
    <citation type="submission" date="2023-03" db="EMBL/GenBank/DDBJ databases">
        <title>Massive genome expansion in bonnet fungi (Mycena s.s.) driven by repeated elements and novel gene families across ecological guilds.</title>
        <authorList>
            <consortium name="Lawrence Berkeley National Laboratory"/>
            <person name="Harder C.B."/>
            <person name="Miyauchi S."/>
            <person name="Viragh M."/>
            <person name="Kuo A."/>
            <person name="Thoen E."/>
            <person name="Andreopoulos B."/>
            <person name="Lu D."/>
            <person name="Skrede I."/>
            <person name="Drula E."/>
            <person name="Henrissat B."/>
            <person name="Morin E."/>
            <person name="Kohler A."/>
            <person name="Barry K."/>
            <person name="LaButti K."/>
            <person name="Morin E."/>
            <person name="Salamov A."/>
            <person name="Lipzen A."/>
            <person name="Mereny Z."/>
            <person name="Hegedus B."/>
            <person name="Baldrian P."/>
            <person name="Stursova M."/>
            <person name="Weitz H."/>
            <person name="Taylor A."/>
            <person name="Grigoriev I.V."/>
            <person name="Nagy L.G."/>
            <person name="Martin F."/>
            <person name="Kauserud H."/>
        </authorList>
    </citation>
    <scope>NUCLEOTIDE SEQUENCE</scope>
    <source>
        <strain evidence="1">9144</strain>
    </source>
</reference>
<dbReference type="EMBL" id="JARJCW010000081">
    <property type="protein sequence ID" value="KAJ7196870.1"/>
    <property type="molecule type" value="Genomic_DNA"/>
</dbReference>
<dbReference type="Proteomes" id="UP001219525">
    <property type="component" value="Unassembled WGS sequence"/>
</dbReference>
<evidence type="ECO:0000313" key="1">
    <source>
        <dbReference type="EMBL" id="KAJ7196870.1"/>
    </source>
</evidence>
<dbReference type="InterPro" id="IPR009057">
    <property type="entry name" value="Homeodomain-like_sf"/>
</dbReference>
<organism evidence="1 2">
    <name type="scientific">Mycena pura</name>
    <dbReference type="NCBI Taxonomy" id="153505"/>
    <lineage>
        <taxon>Eukaryota</taxon>
        <taxon>Fungi</taxon>
        <taxon>Dikarya</taxon>
        <taxon>Basidiomycota</taxon>
        <taxon>Agaricomycotina</taxon>
        <taxon>Agaricomycetes</taxon>
        <taxon>Agaricomycetidae</taxon>
        <taxon>Agaricales</taxon>
        <taxon>Marasmiineae</taxon>
        <taxon>Mycenaceae</taxon>
        <taxon>Mycena</taxon>
    </lineage>
</organism>
<accession>A0AAD6V452</accession>
<name>A0AAD6V452_9AGAR</name>
<feature type="non-terminal residue" evidence="1">
    <location>
        <position position="144"/>
    </location>
</feature>
<comment type="caution">
    <text evidence="1">The sequence shown here is derived from an EMBL/GenBank/DDBJ whole genome shotgun (WGS) entry which is preliminary data.</text>
</comment>
<feature type="non-terminal residue" evidence="1">
    <location>
        <position position="1"/>
    </location>
</feature>
<dbReference type="SUPFAM" id="SSF46689">
    <property type="entry name" value="Homeodomain-like"/>
    <property type="match status" value="1"/>
</dbReference>
<gene>
    <name evidence="1" type="ORF">GGX14DRAFT_310528</name>
</gene>
<keyword evidence="2" id="KW-1185">Reference proteome</keyword>
<proteinExistence type="predicted"/>
<dbReference type="Gene3D" id="1.10.10.60">
    <property type="entry name" value="Homeodomain-like"/>
    <property type="match status" value="1"/>
</dbReference>
<evidence type="ECO:0000313" key="2">
    <source>
        <dbReference type="Proteomes" id="UP001219525"/>
    </source>
</evidence>